<evidence type="ECO:0000259" key="2">
    <source>
        <dbReference type="Pfam" id="PF19313"/>
    </source>
</evidence>
<reference evidence="3 4" key="1">
    <citation type="submission" date="2016-10" db="EMBL/GenBank/DDBJ databases">
        <authorList>
            <person name="de Groot N.N."/>
        </authorList>
    </citation>
    <scope>NUCLEOTIDE SEQUENCE [LARGE SCALE GENOMIC DNA]</scope>
    <source>
        <strain evidence="3 4">DSM 19803</strain>
    </source>
</reference>
<dbReference type="RefSeq" id="WP_093366156.1">
    <property type="nucleotide sequence ID" value="NZ_FNCW01000003.1"/>
</dbReference>
<dbReference type="EMBL" id="FNCW01000003">
    <property type="protein sequence ID" value="SDG56733.1"/>
    <property type="molecule type" value="Genomic_DNA"/>
</dbReference>
<feature type="domain" description="DUF5916" evidence="2">
    <location>
        <begin position="236"/>
        <end position="701"/>
    </location>
</feature>
<evidence type="ECO:0000313" key="3">
    <source>
        <dbReference type="EMBL" id="SDG56733.1"/>
    </source>
</evidence>
<dbReference type="Proteomes" id="UP000199296">
    <property type="component" value="Unassembled WGS sequence"/>
</dbReference>
<dbReference type="InterPro" id="IPR045670">
    <property type="entry name" value="DUF5916"/>
</dbReference>
<keyword evidence="4" id="KW-1185">Reference proteome</keyword>
<proteinExistence type="predicted"/>
<organism evidence="3 4">
    <name type="scientific">Psychroflexus sediminis</name>
    <dbReference type="NCBI Taxonomy" id="470826"/>
    <lineage>
        <taxon>Bacteria</taxon>
        <taxon>Pseudomonadati</taxon>
        <taxon>Bacteroidota</taxon>
        <taxon>Flavobacteriia</taxon>
        <taxon>Flavobacteriales</taxon>
        <taxon>Flavobacteriaceae</taxon>
        <taxon>Psychroflexus</taxon>
    </lineage>
</organism>
<dbReference type="Pfam" id="PF19313">
    <property type="entry name" value="DUF5916"/>
    <property type="match status" value="1"/>
</dbReference>
<evidence type="ECO:0000256" key="1">
    <source>
        <dbReference type="SAM" id="SignalP"/>
    </source>
</evidence>
<keyword evidence="1" id="KW-0732">Signal</keyword>
<accession>A0A1G7VAE5</accession>
<dbReference type="AlphaFoldDB" id="A0A1G7VAE5"/>
<dbReference type="OrthoDB" id="9786766at2"/>
<protein>
    <recommendedName>
        <fullName evidence="2">DUF5916 domain-containing protein</fullName>
    </recommendedName>
</protein>
<dbReference type="Gene3D" id="2.60.40.1190">
    <property type="match status" value="1"/>
</dbReference>
<feature type="chain" id="PRO_5011495127" description="DUF5916 domain-containing protein" evidence="1">
    <location>
        <begin position="20"/>
        <end position="732"/>
    </location>
</feature>
<dbReference type="STRING" id="470826.SAMN04488027_103189"/>
<name>A0A1G7VAE5_9FLAO</name>
<dbReference type="CDD" id="cd09618">
    <property type="entry name" value="CBM9_like_2"/>
    <property type="match status" value="1"/>
</dbReference>
<gene>
    <name evidence="3" type="ORF">SAMN04488027_103189</name>
</gene>
<dbReference type="SUPFAM" id="SSF49344">
    <property type="entry name" value="CBD9-like"/>
    <property type="match status" value="1"/>
</dbReference>
<sequence>MLKTLISLAIVLLVSLSSAQSQEKRFTVKHTTEYLTIDGILDETAWDSAESIGEFQQYFPADNVTADYQTDIKMLVNDEILYVGIKVYTPGNNYTISSLERDFRATGNDNISLVFDTFNDGNNAFLFGINPLGVRREVLISGGGQDLSGFTTSWDIKWKGESKIYDKYYTAEMAIPLTSFKFAEGETKWRFQSYRFDMQSNERSNWFRIPQNQSVINLAFMGDMYFEKPLGRSRTPLAIIPYINGITDKDFTTNTSNTSVKVGGDAKLAIGNGMNLDITINPDFSNVEVDEIFTNLTRFEVNLPERRQFFIDNNDLFGGFGNNGDANPFFSRRIGIATDRLGNTVQNDILGGIRLSGKLNKTLRLGFLTIQTDKNIEQEIASNNNLMFALQQKVFSRSNIGVFFINRQRTGSEDYFEPENSYNRVIGIDYNLASENNVWSGKFYTHKSFQPGESEDSYSAGALLRRNTRFWNFATDLIYVNDDFRSDLGFIRRKDIIRSTSSVRRLFWPESGKVNNHSIEFTPTLIWRPTLDYQKTDHELEVRYRVTLKDFTEFGANYNNNYIFLARPFDPTGTEGALKLPANQAYTFNAMDIFYNSNSAETFSFRTRAGIGEFYTGKRYSLGGEALLRIQPKVRLSLNINYDKIELPDPYPSADLWLISPRVEITFSKSIFWSSVVQYSNQRDNLGINSRLQWRFAPLSDLFIVYNDNYFVNTIEPKFRSLNLKLSYWLNI</sequence>
<feature type="signal peptide" evidence="1">
    <location>
        <begin position="1"/>
        <end position="19"/>
    </location>
</feature>
<evidence type="ECO:0000313" key="4">
    <source>
        <dbReference type="Proteomes" id="UP000199296"/>
    </source>
</evidence>